<dbReference type="STRING" id="734.B0187_09090"/>
<keyword evidence="1" id="KW-0812">Transmembrane</keyword>
<feature type="transmembrane region" description="Helical" evidence="1">
    <location>
        <begin position="12"/>
        <end position="32"/>
    </location>
</feature>
<keyword evidence="1" id="KW-1133">Transmembrane helix</keyword>
<dbReference type="EMBL" id="MUYA01000014">
    <property type="protein sequence ID" value="OOR98235.1"/>
    <property type="molecule type" value="Genomic_DNA"/>
</dbReference>
<evidence type="ECO:0000256" key="1">
    <source>
        <dbReference type="SAM" id="Phobius"/>
    </source>
</evidence>
<organism evidence="2 3">
    <name type="scientific">Haemophilus paracuniculus</name>
    <dbReference type="NCBI Taxonomy" id="734"/>
    <lineage>
        <taxon>Bacteria</taxon>
        <taxon>Pseudomonadati</taxon>
        <taxon>Pseudomonadota</taxon>
        <taxon>Gammaproteobacteria</taxon>
        <taxon>Pasteurellales</taxon>
        <taxon>Pasteurellaceae</taxon>
        <taxon>Haemophilus</taxon>
    </lineage>
</organism>
<proteinExistence type="predicted"/>
<keyword evidence="1" id="KW-0472">Membrane</keyword>
<sequence length="145" mass="17217">MLKCNRNFWSWIFIVIEILVMWFTLCVFPLISPQDDFFAIGSKLKENWVVPVCGLIYIGLIIAIHRDWHRVGNDKYKIIVLIFVAILFLCLPQWYVMFKVIGGYKIFSDIKYFVMPLVWFYINLSIYMRLVAISKDINKLSPPKK</sequence>
<feature type="transmembrane region" description="Helical" evidence="1">
    <location>
        <begin position="78"/>
        <end position="98"/>
    </location>
</feature>
<keyword evidence="3" id="KW-1185">Reference proteome</keyword>
<feature type="transmembrane region" description="Helical" evidence="1">
    <location>
        <begin position="48"/>
        <end position="66"/>
    </location>
</feature>
<comment type="caution">
    <text evidence="2">The sequence shown here is derived from an EMBL/GenBank/DDBJ whole genome shotgun (WGS) entry which is preliminary data.</text>
</comment>
<dbReference type="AlphaFoldDB" id="A0A1T0ARA8"/>
<reference evidence="2 3" key="1">
    <citation type="submission" date="2017-02" db="EMBL/GenBank/DDBJ databases">
        <title>Draft genome sequence of Haemophilus paracuniculus CCUG 43573 type strain.</title>
        <authorList>
            <person name="Engstrom-Jakobsson H."/>
            <person name="Salva-Serra F."/>
            <person name="Thorell K."/>
            <person name="Gonzales-Siles L."/>
            <person name="Karlsson R."/>
            <person name="Boulund F."/>
            <person name="Engstrand L."/>
            <person name="Kristiansson E."/>
            <person name="Moore E."/>
        </authorList>
    </citation>
    <scope>NUCLEOTIDE SEQUENCE [LARGE SCALE GENOMIC DNA]</scope>
    <source>
        <strain evidence="2 3">CCUG 43573</strain>
    </source>
</reference>
<feature type="transmembrane region" description="Helical" evidence="1">
    <location>
        <begin position="110"/>
        <end position="132"/>
    </location>
</feature>
<gene>
    <name evidence="2" type="ORF">B0187_09090</name>
</gene>
<evidence type="ECO:0000313" key="2">
    <source>
        <dbReference type="EMBL" id="OOR98235.1"/>
    </source>
</evidence>
<protein>
    <submittedName>
        <fullName evidence="2">Uncharacterized protein</fullName>
    </submittedName>
</protein>
<evidence type="ECO:0000313" key="3">
    <source>
        <dbReference type="Proteomes" id="UP000190867"/>
    </source>
</evidence>
<dbReference type="Proteomes" id="UP000190867">
    <property type="component" value="Unassembled WGS sequence"/>
</dbReference>
<accession>A0A1T0ARA8</accession>
<name>A0A1T0ARA8_9PAST</name>